<dbReference type="EMBL" id="LYBM01000009">
    <property type="protein sequence ID" value="ODA34294.1"/>
    <property type="molecule type" value="Genomic_DNA"/>
</dbReference>
<name>A0A1C3EM42_9GAMM</name>
<comment type="similarity">
    <text evidence="2 8">Belongs to the 4-toluene sulfonate uptake permease (TSUP) (TC 2.A.102) family.</text>
</comment>
<evidence type="ECO:0000256" key="2">
    <source>
        <dbReference type="ARBA" id="ARBA00009142"/>
    </source>
</evidence>
<evidence type="ECO:0000256" key="6">
    <source>
        <dbReference type="ARBA" id="ARBA00022989"/>
    </source>
</evidence>
<evidence type="ECO:0000256" key="5">
    <source>
        <dbReference type="ARBA" id="ARBA00022692"/>
    </source>
</evidence>
<dbReference type="InterPro" id="IPR052017">
    <property type="entry name" value="TSUP"/>
</dbReference>
<dbReference type="AlphaFoldDB" id="A0A1C3EM42"/>
<keyword evidence="3" id="KW-0813">Transport</keyword>
<protein>
    <recommendedName>
        <fullName evidence="8">Probable membrane transporter protein</fullName>
    </recommendedName>
</protein>
<feature type="transmembrane region" description="Helical" evidence="8">
    <location>
        <begin position="45"/>
        <end position="63"/>
    </location>
</feature>
<dbReference type="PANTHER" id="PTHR30269:SF37">
    <property type="entry name" value="MEMBRANE TRANSPORTER PROTEIN"/>
    <property type="match status" value="1"/>
</dbReference>
<dbReference type="Pfam" id="PF01925">
    <property type="entry name" value="TauE"/>
    <property type="match status" value="1"/>
</dbReference>
<keyword evidence="4 8" id="KW-1003">Cell membrane</keyword>
<gene>
    <name evidence="9" type="ORF">A8L45_07025</name>
</gene>
<dbReference type="PANTHER" id="PTHR30269">
    <property type="entry name" value="TRANSMEMBRANE PROTEIN YFCA"/>
    <property type="match status" value="1"/>
</dbReference>
<feature type="transmembrane region" description="Helical" evidence="8">
    <location>
        <begin position="217"/>
        <end position="236"/>
    </location>
</feature>
<feature type="transmembrane region" description="Helical" evidence="8">
    <location>
        <begin position="75"/>
        <end position="94"/>
    </location>
</feature>
<keyword evidence="7 8" id="KW-0472">Membrane</keyword>
<dbReference type="GO" id="GO:0005886">
    <property type="term" value="C:plasma membrane"/>
    <property type="evidence" value="ECO:0007669"/>
    <property type="project" value="UniProtKB-SubCell"/>
</dbReference>
<comment type="caution">
    <text evidence="9">The sequence shown here is derived from an EMBL/GenBank/DDBJ whole genome shotgun (WGS) entry which is preliminary data.</text>
</comment>
<evidence type="ECO:0000313" key="9">
    <source>
        <dbReference type="EMBL" id="ODA34294.1"/>
    </source>
</evidence>
<evidence type="ECO:0000313" key="10">
    <source>
        <dbReference type="Proteomes" id="UP000094936"/>
    </source>
</evidence>
<comment type="subcellular location">
    <subcellularLocation>
        <location evidence="1 8">Cell membrane</location>
        <topology evidence="1 8">Multi-pass membrane protein</topology>
    </subcellularLocation>
</comment>
<reference evidence="9 10" key="1">
    <citation type="submission" date="2016-05" db="EMBL/GenBank/DDBJ databases">
        <title>Genomic Taxonomy of the Vibrionaceae.</title>
        <authorList>
            <person name="Gomez-Gil B."/>
            <person name="Enciso-Ibarra J."/>
        </authorList>
    </citation>
    <scope>NUCLEOTIDE SEQUENCE [LARGE SCALE GENOMIC DNA]</scope>
    <source>
        <strain evidence="9 10">CAIM 1920</strain>
    </source>
</reference>
<dbReference type="InterPro" id="IPR002781">
    <property type="entry name" value="TM_pro_TauE-like"/>
</dbReference>
<dbReference type="RefSeq" id="WP_068900633.1">
    <property type="nucleotide sequence ID" value="NZ_JBHUIF010000009.1"/>
</dbReference>
<feature type="transmembrane region" description="Helical" evidence="8">
    <location>
        <begin position="101"/>
        <end position="120"/>
    </location>
</feature>
<feature type="transmembrane region" description="Helical" evidence="8">
    <location>
        <begin position="126"/>
        <end position="152"/>
    </location>
</feature>
<organism evidence="9 10">
    <name type="scientific">Veronia pacifica</name>
    <dbReference type="NCBI Taxonomy" id="1080227"/>
    <lineage>
        <taxon>Bacteria</taxon>
        <taxon>Pseudomonadati</taxon>
        <taxon>Pseudomonadota</taxon>
        <taxon>Gammaproteobacteria</taxon>
        <taxon>Vibrionales</taxon>
        <taxon>Vibrionaceae</taxon>
        <taxon>Veronia</taxon>
    </lineage>
</organism>
<evidence type="ECO:0000256" key="8">
    <source>
        <dbReference type="RuleBase" id="RU363041"/>
    </source>
</evidence>
<evidence type="ECO:0000256" key="1">
    <source>
        <dbReference type="ARBA" id="ARBA00004651"/>
    </source>
</evidence>
<proteinExistence type="inferred from homology"/>
<evidence type="ECO:0000256" key="3">
    <source>
        <dbReference type="ARBA" id="ARBA00022448"/>
    </source>
</evidence>
<dbReference type="Proteomes" id="UP000094936">
    <property type="component" value="Unassembled WGS sequence"/>
</dbReference>
<keyword evidence="10" id="KW-1185">Reference proteome</keyword>
<feature type="transmembrane region" description="Helical" evidence="8">
    <location>
        <begin position="190"/>
        <end position="210"/>
    </location>
</feature>
<accession>A0A1C3EM42</accession>
<keyword evidence="5 8" id="KW-0812">Transmembrane</keyword>
<feature type="transmembrane region" description="Helical" evidence="8">
    <location>
        <begin position="6"/>
        <end position="38"/>
    </location>
</feature>
<evidence type="ECO:0000256" key="4">
    <source>
        <dbReference type="ARBA" id="ARBA00022475"/>
    </source>
</evidence>
<evidence type="ECO:0000256" key="7">
    <source>
        <dbReference type="ARBA" id="ARBA00023136"/>
    </source>
</evidence>
<dbReference type="OrthoDB" id="5472127at2"/>
<sequence length="237" mass="25090">MSIDLISLFSVAILLAFGALVQSLVGFGLAIVVAPLLLVIDPQHVPGTITFVALCLGLVNTWQYRSHLSIGGLSWAFIGRVPGTAVGGVILTVFSLKLIKVVLAVAVLSSVLLSVLRVSVQPSNRNMLIAGFFSGIMGTTTSVGGPPMALVLQNAKAHQLRANLAFYFVVSCLLSIATLLYTGHFGIIHIQYGAFALPFVFLASHLAYTIAERINPIWVKHSVLVLCSLAGIGLLIN</sequence>
<feature type="transmembrane region" description="Helical" evidence="8">
    <location>
        <begin position="164"/>
        <end position="184"/>
    </location>
</feature>
<dbReference type="STRING" id="1080227.A8L45_07025"/>
<keyword evidence="6 8" id="KW-1133">Transmembrane helix</keyword>